<dbReference type="RefSeq" id="XP_040669484.1">
    <property type="nucleotide sequence ID" value="XM_040816278.1"/>
</dbReference>
<evidence type="ECO:0000313" key="2">
    <source>
        <dbReference type="Proteomes" id="UP000184073"/>
    </source>
</evidence>
<proteinExistence type="predicted"/>
<evidence type="ECO:0000313" key="1">
    <source>
        <dbReference type="EMBL" id="OJJ03722.1"/>
    </source>
</evidence>
<accession>A0A1L9PQJ3</accession>
<gene>
    <name evidence="1" type="ORF">ASPVEDRAFT_750180</name>
</gene>
<dbReference type="EMBL" id="KV878130">
    <property type="protein sequence ID" value="OJJ03722.1"/>
    <property type="molecule type" value="Genomic_DNA"/>
</dbReference>
<dbReference type="GeneID" id="63731789"/>
<protein>
    <submittedName>
        <fullName evidence="1">Uncharacterized protein</fullName>
    </submittedName>
</protein>
<dbReference type="Proteomes" id="UP000184073">
    <property type="component" value="Unassembled WGS sequence"/>
</dbReference>
<reference evidence="2" key="1">
    <citation type="journal article" date="2017" name="Genome Biol.">
        <title>Comparative genomics reveals high biological diversity and specific adaptations in the industrially and medically important fungal genus Aspergillus.</title>
        <authorList>
            <person name="de Vries R.P."/>
            <person name="Riley R."/>
            <person name="Wiebenga A."/>
            <person name="Aguilar-Osorio G."/>
            <person name="Amillis S."/>
            <person name="Uchima C.A."/>
            <person name="Anderluh G."/>
            <person name="Asadollahi M."/>
            <person name="Askin M."/>
            <person name="Barry K."/>
            <person name="Battaglia E."/>
            <person name="Bayram O."/>
            <person name="Benocci T."/>
            <person name="Braus-Stromeyer S.A."/>
            <person name="Caldana C."/>
            <person name="Canovas D."/>
            <person name="Cerqueira G.C."/>
            <person name="Chen F."/>
            <person name="Chen W."/>
            <person name="Choi C."/>
            <person name="Clum A."/>
            <person name="Dos Santos R.A."/>
            <person name="Damasio A.R."/>
            <person name="Diallinas G."/>
            <person name="Emri T."/>
            <person name="Fekete E."/>
            <person name="Flipphi M."/>
            <person name="Freyberg S."/>
            <person name="Gallo A."/>
            <person name="Gournas C."/>
            <person name="Habgood R."/>
            <person name="Hainaut M."/>
            <person name="Harispe M.L."/>
            <person name="Henrissat B."/>
            <person name="Hilden K.S."/>
            <person name="Hope R."/>
            <person name="Hossain A."/>
            <person name="Karabika E."/>
            <person name="Karaffa L."/>
            <person name="Karanyi Z."/>
            <person name="Krasevec N."/>
            <person name="Kuo A."/>
            <person name="Kusch H."/>
            <person name="LaButti K."/>
            <person name="Lagendijk E.L."/>
            <person name="Lapidus A."/>
            <person name="Levasseur A."/>
            <person name="Lindquist E."/>
            <person name="Lipzen A."/>
            <person name="Logrieco A.F."/>
            <person name="MacCabe A."/>
            <person name="Maekelae M.R."/>
            <person name="Malavazi I."/>
            <person name="Melin P."/>
            <person name="Meyer V."/>
            <person name="Mielnichuk N."/>
            <person name="Miskei M."/>
            <person name="Molnar A.P."/>
            <person name="Mule G."/>
            <person name="Ngan C.Y."/>
            <person name="Orejas M."/>
            <person name="Orosz E."/>
            <person name="Ouedraogo J.P."/>
            <person name="Overkamp K.M."/>
            <person name="Park H.-S."/>
            <person name="Perrone G."/>
            <person name="Piumi F."/>
            <person name="Punt P.J."/>
            <person name="Ram A.F."/>
            <person name="Ramon A."/>
            <person name="Rauscher S."/>
            <person name="Record E."/>
            <person name="Riano-Pachon D.M."/>
            <person name="Robert V."/>
            <person name="Roehrig J."/>
            <person name="Ruller R."/>
            <person name="Salamov A."/>
            <person name="Salih N.S."/>
            <person name="Samson R.A."/>
            <person name="Sandor E."/>
            <person name="Sanguinetti M."/>
            <person name="Schuetze T."/>
            <person name="Sepcic K."/>
            <person name="Shelest E."/>
            <person name="Sherlock G."/>
            <person name="Sophianopoulou V."/>
            <person name="Squina F.M."/>
            <person name="Sun H."/>
            <person name="Susca A."/>
            <person name="Todd R.B."/>
            <person name="Tsang A."/>
            <person name="Unkles S.E."/>
            <person name="van de Wiele N."/>
            <person name="van Rossen-Uffink D."/>
            <person name="Oliveira J.V."/>
            <person name="Vesth T.C."/>
            <person name="Visser J."/>
            <person name="Yu J.-H."/>
            <person name="Zhou M."/>
            <person name="Andersen M.R."/>
            <person name="Archer D.B."/>
            <person name="Baker S.E."/>
            <person name="Benoit I."/>
            <person name="Brakhage A.A."/>
            <person name="Braus G.H."/>
            <person name="Fischer R."/>
            <person name="Frisvad J.C."/>
            <person name="Goldman G.H."/>
            <person name="Houbraken J."/>
            <person name="Oakley B."/>
            <person name="Pocsi I."/>
            <person name="Scazzocchio C."/>
            <person name="Seiboth B."/>
            <person name="vanKuyk P.A."/>
            <person name="Wortman J."/>
            <person name="Dyer P.S."/>
            <person name="Grigoriev I.V."/>
        </authorList>
    </citation>
    <scope>NUCLEOTIDE SEQUENCE [LARGE SCALE GENOMIC DNA]</scope>
    <source>
        <strain evidence="2">CBS 583.65</strain>
    </source>
</reference>
<dbReference type="VEuPathDB" id="FungiDB:ASPVEDRAFT_750180"/>
<organism evidence="1 2">
    <name type="scientific">Aspergillus versicolor CBS 583.65</name>
    <dbReference type="NCBI Taxonomy" id="1036611"/>
    <lineage>
        <taxon>Eukaryota</taxon>
        <taxon>Fungi</taxon>
        <taxon>Dikarya</taxon>
        <taxon>Ascomycota</taxon>
        <taxon>Pezizomycotina</taxon>
        <taxon>Eurotiomycetes</taxon>
        <taxon>Eurotiomycetidae</taxon>
        <taxon>Eurotiales</taxon>
        <taxon>Aspergillaceae</taxon>
        <taxon>Aspergillus</taxon>
        <taxon>Aspergillus subgen. Nidulantes</taxon>
    </lineage>
</organism>
<sequence>MGFSGVSAFAGVCRVSHLVWLKTWNEGVLLIILLCACPSATNSGWLVLGFESWTPICLVLTFVIRGLPGRVWHTPLRGTPRRSSAWHNSDSAYTFKLRAPRPVLHLKSQLQSYLLIYHFAPFIFNPRSGELNTRERPCSGQCKLRTPLIQRSMIN</sequence>
<name>A0A1L9PQJ3_ASPVE</name>
<keyword evidence="2" id="KW-1185">Reference proteome</keyword>
<dbReference type="AlphaFoldDB" id="A0A1L9PQJ3"/>